<dbReference type="InterPro" id="IPR045136">
    <property type="entry name" value="Iah1-like"/>
</dbReference>
<dbReference type="AlphaFoldDB" id="A0AAD9FZ77"/>
<dbReference type="PANTHER" id="PTHR14209">
    <property type="entry name" value="ISOAMYL ACETATE-HYDROLYZING ESTERASE 1"/>
    <property type="match status" value="1"/>
</dbReference>
<evidence type="ECO:0000313" key="4">
    <source>
        <dbReference type="Proteomes" id="UP001259832"/>
    </source>
</evidence>
<sequence>MPGIDGRVATVVFSDEVKKLHLHDYFISDLAWRMNGKVTILFSTKLVVLGINLLPLLLAHPFKVHKRDAKLHLRGIEQALALKVSRVGGLGCSPIYTGMSTCIYGRKSMITPSQTVVLLNCYELLHLGYVVFGNKYVVACDEWDLLTAMAPLRNYCYLWNHRVCVWTLKELETGGTNARSGLRALKSVQPEMWRLDDKRLYLCTITCSMIIHDKAQTRPVLLLTGDSLTQQGTYPTSDGWVSLLQAQYTRSTDVITRGLSGYNTKWFLKYVMPALEQEISTGAYTSPSLTTIWLGTNDAVLVNGSNSEMHVPIDEYKANVDEIVRKFQIAAPEADILMITPTHIDDDARIKYAADRTDEKKGMVDRSNAAMGDYARACVEVAELLKVPILDLYEHFNAQSPESRNTLLADGIHFNVAGNKAVYEQFRSKLKSDFPEVMSALDVWQFPSASKYVKEDPWTEANATTNAAQ</sequence>
<dbReference type="Gene3D" id="3.40.50.1110">
    <property type="entry name" value="SGNH hydrolase"/>
    <property type="match status" value="1"/>
</dbReference>
<dbReference type="Proteomes" id="UP001259832">
    <property type="component" value="Unassembled WGS sequence"/>
</dbReference>
<dbReference type="PANTHER" id="PTHR14209:SF19">
    <property type="entry name" value="ISOAMYL ACETATE-HYDROLYZING ESTERASE 1 HOMOLOG"/>
    <property type="match status" value="1"/>
</dbReference>
<dbReference type="FunFam" id="3.40.50.1110:FF:000002">
    <property type="entry name" value="isoamyl acetate-hydrolyzing esterase 1 homolog"/>
    <property type="match status" value="1"/>
</dbReference>
<accession>A0AAD9FZ77</accession>
<gene>
    <name evidence="3" type="ORF">P3T76_015796</name>
</gene>
<protein>
    <submittedName>
        <fullName evidence="3">GDSL esterase/lipase</fullName>
    </submittedName>
</protein>
<comment type="caution">
    <text evidence="3">The sequence shown here is derived from an EMBL/GenBank/DDBJ whole genome shotgun (WGS) entry which is preliminary data.</text>
</comment>
<evidence type="ECO:0000313" key="3">
    <source>
        <dbReference type="EMBL" id="KAK1928693.1"/>
    </source>
</evidence>
<name>A0AAD9FZ77_9STRA</name>
<evidence type="ECO:0000256" key="1">
    <source>
        <dbReference type="ARBA" id="ARBA00022801"/>
    </source>
</evidence>
<dbReference type="InterPro" id="IPR013830">
    <property type="entry name" value="SGNH_hydro"/>
</dbReference>
<organism evidence="3 4">
    <name type="scientific">Phytophthora citrophthora</name>
    <dbReference type="NCBI Taxonomy" id="4793"/>
    <lineage>
        <taxon>Eukaryota</taxon>
        <taxon>Sar</taxon>
        <taxon>Stramenopiles</taxon>
        <taxon>Oomycota</taxon>
        <taxon>Peronosporomycetes</taxon>
        <taxon>Peronosporales</taxon>
        <taxon>Peronosporaceae</taxon>
        <taxon>Phytophthora</taxon>
    </lineage>
</organism>
<dbReference type="GO" id="GO:0016787">
    <property type="term" value="F:hydrolase activity"/>
    <property type="evidence" value="ECO:0007669"/>
    <property type="project" value="UniProtKB-KW"/>
</dbReference>
<dbReference type="InterPro" id="IPR036514">
    <property type="entry name" value="SGNH_hydro_sf"/>
</dbReference>
<proteinExistence type="predicted"/>
<dbReference type="CDD" id="cd01838">
    <property type="entry name" value="Isoamyl_acetate_hydrolase_like"/>
    <property type="match status" value="1"/>
</dbReference>
<dbReference type="SUPFAM" id="SSF52266">
    <property type="entry name" value="SGNH hydrolase"/>
    <property type="match status" value="1"/>
</dbReference>
<reference evidence="3" key="1">
    <citation type="submission" date="2023-08" db="EMBL/GenBank/DDBJ databases">
        <title>Reference Genome Resource for the Citrus Pathogen Phytophthora citrophthora.</title>
        <authorList>
            <person name="Moller H."/>
            <person name="Coetzee B."/>
            <person name="Rose L.J."/>
            <person name="Van Niekerk J.M."/>
        </authorList>
    </citation>
    <scope>NUCLEOTIDE SEQUENCE</scope>
    <source>
        <strain evidence="3">STE-U-9442</strain>
    </source>
</reference>
<dbReference type="Pfam" id="PF13472">
    <property type="entry name" value="Lipase_GDSL_2"/>
    <property type="match status" value="1"/>
</dbReference>
<keyword evidence="1" id="KW-0378">Hydrolase</keyword>
<keyword evidence="4" id="KW-1185">Reference proteome</keyword>
<feature type="domain" description="SGNH hydrolase-type esterase" evidence="2">
    <location>
        <begin position="225"/>
        <end position="421"/>
    </location>
</feature>
<evidence type="ECO:0000259" key="2">
    <source>
        <dbReference type="Pfam" id="PF13472"/>
    </source>
</evidence>
<dbReference type="EMBL" id="JASMQC010000058">
    <property type="protein sequence ID" value="KAK1928693.1"/>
    <property type="molecule type" value="Genomic_DNA"/>
</dbReference>